<dbReference type="PROSITE" id="PS01129">
    <property type="entry name" value="PSI_RLU"/>
    <property type="match status" value="1"/>
</dbReference>
<dbReference type="OMA" id="TSEFCAY"/>
<dbReference type="GO" id="GO:0003723">
    <property type="term" value="F:RNA binding"/>
    <property type="evidence" value="ECO:0007669"/>
    <property type="project" value="UniProtKB-KW"/>
</dbReference>
<evidence type="ECO:0000313" key="6">
    <source>
        <dbReference type="Proteomes" id="UP000220158"/>
    </source>
</evidence>
<dbReference type="EMBL" id="LN835302">
    <property type="protein sequence ID" value="CRG99350.1"/>
    <property type="molecule type" value="Genomic_DNA"/>
</dbReference>
<dbReference type="VEuPathDB" id="PlasmoDB:PRELSG_0711400"/>
<dbReference type="Pfam" id="PF00849">
    <property type="entry name" value="PseudoU_synth_2"/>
    <property type="match status" value="2"/>
</dbReference>
<dbReference type="PANTHER" id="PTHR21600:SF40">
    <property type="entry name" value="PSEUDOURIDYLATE SYNTHASE RPUSD2"/>
    <property type="match status" value="1"/>
</dbReference>
<dbReference type="AlphaFoldDB" id="A0A1J1H7E6"/>
<dbReference type="PROSITE" id="PS50889">
    <property type="entry name" value="S4"/>
    <property type="match status" value="1"/>
</dbReference>
<dbReference type="OrthoDB" id="424794at2759"/>
<reference evidence="5 6" key="1">
    <citation type="submission" date="2015-04" db="EMBL/GenBank/DDBJ databases">
        <authorList>
            <consortium name="Pathogen Informatics"/>
        </authorList>
    </citation>
    <scope>NUCLEOTIDE SEQUENCE [LARGE SCALE GENOMIC DNA]</scope>
    <source>
        <strain evidence="5 6">SGS1</strain>
    </source>
</reference>
<protein>
    <submittedName>
        <fullName evidence="5">Pseudouridylate synthase, putative</fullName>
    </submittedName>
</protein>
<evidence type="ECO:0000256" key="1">
    <source>
        <dbReference type="PROSITE-ProRule" id="PRU00182"/>
    </source>
</evidence>
<keyword evidence="1" id="KW-0694">RNA-binding</keyword>
<organism evidence="5 6">
    <name type="scientific">Plasmodium relictum</name>
    <dbReference type="NCBI Taxonomy" id="85471"/>
    <lineage>
        <taxon>Eukaryota</taxon>
        <taxon>Sar</taxon>
        <taxon>Alveolata</taxon>
        <taxon>Apicomplexa</taxon>
        <taxon>Aconoidasida</taxon>
        <taxon>Haemosporida</taxon>
        <taxon>Plasmodiidae</taxon>
        <taxon>Plasmodium</taxon>
        <taxon>Plasmodium (Haemamoeba)</taxon>
    </lineage>
</organism>
<dbReference type="KEGG" id="prel:PRELSG_0711400"/>
<feature type="signal peptide" evidence="3">
    <location>
        <begin position="1"/>
        <end position="16"/>
    </location>
</feature>
<feature type="domain" description="Pseudouridine synthase RsuA/RluA-like" evidence="4">
    <location>
        <begin position="361"/>
        <end position="432"/>
    </location>
</feature>
<gene>
    <name evidence="5" type="ORF">PRELSG_0711400</name>
</gene>
<evidence type="ECO:0000256" key="2">
    <source>
        <dbReference type="SAM" id="MobiDB-lite"/>
    </source>
</evidence>
<keyword evidence="6" id="KW-1185">Reference proteome</keyword>
<evidence type="ECO:0000313" key="5">
    <source>
        <dbReference type="EMBL" id="CRG99350.1"/>
    </source>
</evidence>
<proteinExistence type="predicted"/>
<dbReference type="InterPro" id="IPR006145">
    <property type="entry name" value="PsdUridine_synth_RsuA/RluA"/>
</dbReference>
<evidence type="ECO:0000259" key="4">
    <source>
        <dbReference type="Pfam" id="PF00849"/>
    </source>
</evidence>
<sequence length="764" mass="91383">MLYLIILILLTNIIKSFKVMKITVPDTSGLNVVDKNFQPKYFIKNKLRFVTPYIYTYKLFSKKRWIGKKISEVLASEFCAYDMNYFLESIKKGYIKVNNENISSDYIIKNNDFIEHKLLLFEKPVLCSKIIILYEDENFICVYKPSSLPTHPVGFYQYNSLLRIIQNYMAMSKNQILNNSKIDKLEDVIKINFNFKKANFQYNPETQTKSENSNSQSSNSTEKFEEKNMTLCNQQENEIYKEDNHTINLENKIKKKKQNWLNEENNINELNKPFSKDLDSNKNANDHLDYLKYIKDKQTSILNDYSSESEIKNLFSNNLNNKKEELNYEKESTLDDEMDKKIYNKINKKLNKKIKNVNNIEKVDNKNNENLYIYTLHRLDKLTSGIVLFGKNKEFSTSFSENLSNNKIKKTYIARVDGDFRKLIRKLLDENKVINNISSINLNDLMEQYCNNCKNDSSLKYNDGDSFKNDIFLYENNYKKQDFQREVNINKLIDCIKENNNDLKDCFDVSKYEEESFFDDISFQNTSNDETNKLEMYHKYFVIDFGYMYCESKKLLKYVFTKYTNSNYKDFCEYSLKPSITRFMFLSYNSQINESIILCQPITGRTHQIRAHLNSLSFPISNDSHYNRKFEEEYIKKSNYLYFDADTNDNKTYEEYNREHEINKNLTLSEKYEYFPLIPFLNKSFNWLYDENINLNSEYNEEYINKYFFKNISNVTYHSSGIFLHSFRYTWENMIDVFTLLPKWCYLFYIPKNILTFLIYGNLS</sequence>
<feature type="chain" id="PRO_5012610890" evidence="3">
    <location>
        <begin position="17"/>
        <end position="764"/>
    </location>
</feature>
<feature type="region of interest" description="Disordered" evidence="2">
    <location>
        <begin position="204"/>
        <end position="227"/>
    </location>
</feature>
<feature type="compositionally biased region" description="Low complexity" evidence="2">
    <location>
        <begin position="206"/>
        <end position="221"/>
    </location>
</feature>
<dbReference type="GeneID" id="39735451"/>
<dbReference type="GO" id="GO:0000455">
    <property type="term" value="P:enzyme-directed rRNA pseudouridine synthesis"/>
    <property type="evidence" value="ECO:0007669"/>
    <property type="project" value="TreeGrafter"/>
</dbReference>
<evidence type="ECO:0000256" key="3">
    <source>
        <dbReference type="SAM" id="SignalP"/>
    </source>
</evidence>
<dbReference type="InterPro" id="IPR006224">
    <property type="entry name" value="PsdUridine_synth_RluA-like_CS"/>
</dbReference>
<dbReference type="PANTHER" id="PTHR21600">
    <property type="entry name" value="MITOCHONDRIAL RNA PSEUDOURIDINE SYNTHASE"/>
    <property type="match status" value="1"/>
</dbReference>
<dbReference type="GO" id="GO:0009982">
    <property type="term" value="F:pseudouridine synthase activity"/>
    <property type="evidence" value="ECO:0007669"/>
    <property type="project" value="InterPro"/>
</dbReference>
<dbReference type="InterPro" id="IPR050188">
    <property type="entry name" value="RluA_PseudoU_synthase"/>
</dbReference>
<accession>A0A1J1H7E6</accession>
<keyword evidence="3" id="KW-0732">Signal</keyword>
<dbReference type="Gene3D" id="3.30.2350.10">
    <property type="entry name" value="Pseudouridine synthase"/>
    <property type="match status" value="3"/>
</dbReference>
<dbReference type="RefSeq" id="XP_028532357.1">
    <property type="nucleotide sequence ID" value="XM_028675805.1"/>
</dbReference>
<dbReference type="Proteomes" id="UP000220158">
    <property type="component" value="Chromosome 7"/>
</dbReference>
<name>A0A1J1H7E6_PLARL</name>
<dbReference type="InterPro" id="IPR020103">
    <property type="entry name" value="PsdUridine_synth_cat_dom_sf"/>
</dbReference>
<dbReference type="SUPFAM" id="SSF55120">
    <property type="entry name" value="Pseudouridine synthase"/>
    <property type="match status" value="3"/>
</dbReference>
<feature type="domain" description="Pseudouridine synthase RsuA/RluA-like" evidence="4">
    <location>
        <begin position="560"/>
        <end position="614"/>
    </location>
</feature>